<evidence type="ECO:0000313" key="3">
    <source>
        <dbReference type="Proteomes" id="UP000784294"/>
    </source>
</evidence>
<sequence>MPSPLLSPPGGHRPKTPLPLPSEQVESFQSGPLVSANLPLEIASLLAAHNLTAATVGLPLSVSCGLEPSSAASIVTSAPGLSFLSSASSPPLLATSIATTDMVSAGHPAEASEIMAASAASYFGQHDSKALFSTRTQVPNVDMKEPMECDAKIAKVGNILS</sequence>
<evidence type="ECO:0000256" key="1">
    <source>
        <dbReference type="SAM" id="MobiDB-lite"/>
    </source>
</evidence>
<dbReference type="Proteomes" id="UP000784294">
    <property type="component" value="Unassembled WGS sequence"/>
</dbReference>
<reference evidence="2" key="1">
    <citation type="submission" date="2018-11" db="EMBL/GenBank/DDBJ databases">
        <authorList>
            <consortium name="Pathogen Informatics"/>
        </authorList>
    </citation>
    <scope>NUCLEOTIDE SEQUENCE</scope>
</reference>
<name>A0A3S5CE96_9PLAT</name>
<proteinExistence type="predicted"/>
<keyword evidence="3" id="KW-1185">Reference proteome</keyword>
<feature type="region of interest" description="Disordered" evidence="1">
    <location>
        <begin position="1"/>
        <end position="26"/>
    </location>
</feature>
<gene>
    <name evidence="2" type="ORF">PXEA_LOCUS7508</name>
</gene>
<dbReference type="AlphaFoldDB" id="A0A3S5CE96"/>
<protein>
    <submittedName>
        <fullName evidence="2">Uncharacterized protein</fullName>
    </submittedName>
</protein>
<accession>A0A3S5CE96</accession>
<dbReference type="EMBL" id="CAAALY010019898">
    <property type="protein sequence ID" value="VEL14068.1"/>
    <property type="molecule type" value="Genomic_DNA"/>
</dbReference>
<organism evidence="2 3">
    <name type="scientific">Protopolystoma xenopodis</name>
    <dbReference type="NCBI Taxonomy" id="117903"/>
    <lineage>
        <taxon>Eukaryota</taxon>
        <taxon>Metazoa</taxon>
        <taxon>Spiralia</taxon>
        <taxon>Lophotrochozoa</taxon>
        <taxon>Platyhelminthes</taxon>
        <taxon>Monogenea</taxon>
        <taxon>Polyopisthocotylea</taxon>
        <taxon>Polystomatidea</taxon>
        <taxon>Polystomatidae</taxon>
        <taxon>Protopolystoma</taxon>
    </lineage>
</organism>
<evidence type="ECO:0000313" key="2">
    <source>
        <dbReference type="EMBL" id="VEL14068.1"/>
    </source>
</evidence>
<comment type="caution">
    <text evidence="2">The sequence shown here is derived from an EMBL/GenBank/DDBJ whole genome shotgun (WGS) entry which is preliminary data.</text>
</comment>